<comment type="similarity">
    <text evidence="6">Belongs to the PIERCE1 family.</text>
</comment>
<sequence>MPQLQTSSATITPLRLELKHTPTTTQSVVQVDGTLGLKESELPQEQNTKNPVNKTVNQAGNTQMLQTQARKNNNNPLYTTSNSVYGGKKASEIHRPSEYFGSSHAFSREFVGGMYRNHSLNTNRTRNIAVPDPTFGSNHFHEQ</sequence>
<evidence type="ECO:0000256" key="2">
    <source>
        <dbReference type="ARBA" id="ARBA00004245"/>
    </source>
</evidence>
<evidence type="ECO:0000313" key="8">
    <source>
        <dbReference type="Proteomes" id="UP000816034"/>
    </source>
</evidence>
<keyword evidence="4" id="KW-0206">Cytoskeleton</keyword>
<keyword evidence="8" id="KW-1185">Reference proteome</keyword>
<evidence type="ECO:0000256" key="6">
    <source>
        <dbReference type="ARBA" id="ARBA00038014"/>
    </source>
</evidence>
<dbReference type="PANTHER" id="PTHR20899">
    <property type="entry name" value="PIERCE HOMOLOG"/>
    <property type="match status" value="1"/>
</dbReference>
<comment type="subcellular location">
    <subcellularLocation>
        <location evidence="1">Cell projection</location>
        <location evidence="1">Cilium</location>
    </subcellularLocation>
    <subcellularLocation>
        <location evidence="2">Cytoplasm</location>
        <location evidence="2">Cytoskeleton</location>
    </subcellularLocation>
</comment>
<dbReference type="GO" id="GO:0005879">
    <property type="term" value="C:axonemal microtubule"/>
    <property type="evidence" value="ECO:0007669"/>
    <property type="project" value="InterPro"/>
</dbReference>
<dbReference type="PANTHER" id="PTHR20899:SF1">
    <property type="entry name" value="PIERCER OF MICROTUBULE WALL 1 PROTEIN"/>
    <property type="match status" value="1"/>
</dbReference>
<protein>
    <submittedName>
        <fullName evidence="7">Uncharacterized protein</fullName>
    </submittedName>
</protein>
<evidence type="ECO:0000256" key="4">
    <source>
        <dbReference type="ARBA" id="ARBA00023212"/>
    </source>
</evidence>
<dbReference type="EMBL" id="PYSW02000018">
    <property type="protein sequence ID" value="KAG2385463.1"/>
    <property type="molecule type" value="Genomic_DNA"/>
</dbReference>
<gene>
    <name evidence="7" type="ORF">C9374_003278</name>
</gene>
<dbReference type="InterPro" id="IPR026507">
    <property type="entry name" value="PIRC1/2"/>
</dbReference>
<accession>A0AA88KK55</accession>
<dbReference type="RefSeq" id="XP_044549456.1">
    <property type="nucleotide sequence ID" value="XM_044692788.1"/>
</dbReference>
<dbReference type="GO" id="GO:0035082">
    <property type="term" value="P:axoneme assembly"/>
    <property type="evidence" value="ECO:0007669"/>
    <property type="project" value="InterPro"/>
</dbReference>
<dbReference type="GeneID" id="68095733"/>
<comment type="caution">
    <text evidence="7">The sequence shown here is derived from an EMBL/GenBank/DDBJ whole genome shotgun (WGS) entry which is preliminary data.</text>
</comment>
<dbReference type="Proteomes" id="UP000816034">
    <property type="component" value="Unassembled WGS sequence"/>
</dbReference>
<keyword evidence="3" id="KW-0963">Cytoplasm</keyword>
<evidence type="ECO:0000313" key="7">
    <source>
        <dbReference type="EMBL" id="KAG2385463.1"/>
    </source>
</evidence>
<proteinExistence type="inferred from homology"/>
<evidence type="ECO:0000256" key="5">
    <source>
        <dbReference type="ARBA" id="ARBA00023273"/>
    </source>
</evidence>
<evidence type="ECO:0000256" key="1">
    <source>
        <dbReference type="ARBA" id="ARBA00004138"/>
    </source>
</evidence>
<name>A0AA88KK55_NAELO</name>
<dbReference type="Pfam" id="PF14892">
    <property type="entry name" value="PIRC1_2"/>
    <property type="match status" value="1"/>
</dbReference>
<organism evidence="7 8">
    <name type="scientific">Naegleria lovaniensis</name>
    <name type="common">Amoeba</name>
    <dbReference type="NCBI Taxonomy" id="51637"/>
    <lineage>
        <taxon>Eukaryota</taxon>
        <taxon>Discoba</taxon>
        <taxon>Heterolobosea</taxon>
        <taxon>Tetramitia</taxon>
        <taxon>Eutetramitia</taxon>
        <taxon>Vahlkampfiidae</taxon>
        <taxon>Naegleria</taxon>
    </lineage>
</organism>
<evidence type="ECO:0000256" key="3">
    <source>
        <dbReference type="ARBA" id="ARBA00022490"/>
    </source>
</evidence>
<keyword evidence="5" id="KW-0966">Cell projection</keyword>
<reference evidence="7 8" key="1">
    <citation type="journal article" date="2018" name="BMC Genomics">
        <title>The genome of Naegleria lovaniensis, the basis for a comparative approach to unravel pathogenicity factors of the human pathogenic amoeba N. fowleri.</title>
        <authorList>
            <person name="Liechti N."/>
            <person name="Schurch N."/>
            <person name="Bruggmann R."/>
            <person name="Wittwer M."/>
        </authorList>
    </citation>
    <scope>NUCLEOTIDE SEQUENCE [LARGE SCALE GENOMIC DNA]</scope>
    <source>
        <strain evidence="7 8">ATCC 30569</strain>
    </source>
</reference>
<dbReference type="AlphaFoldDB" id="A0AA88KK55"/>